<feature type="domain" description="Flavin reductase like" evidence="3">
    <location>
        <begin position="12"/>
        <end position="155"/>
    </location>
</feature>
<evidence type="ECO:0000259" key="3">
    <source>
        <dbReference type="SMART" id="SM00903"/>
    </source>
</evidence>
<dbReference type="EMBL" id="WUMV01000003">
    <property type="protein sequence ID" value="MXN65480.1"/>
    <property type="molecule type" value="Genomic_DNA"/>
</dbReference>
<dbReference type="InterPro" id="IPR050268">
    <property type="entry name" value="NADH-dep_flavin_reductase"/>
</dbReference>
<dbReference type="InterPro" id="IPR002563">
    <property type="entry name" value="Flavin_Rdtase-like_dom"/>
</dbReference>
<dbReference type="GO" id="GO:0042602">
    <property type="term" value="F:riboflavin reductase (NADPH) activity"/>
    <property type="evidence" value="ECO:0007669"/>
    <property type="project" value="TreeGrafter"/>
</dbReference>
<evidence type="ECO:0000256" key="2">
    <source>
        <dbReference type="ARBA" id="ARBA00023002"/>
    </source>
</evidence>
<dbReference type="Pfam" id="PF01613">
    <property type="entry name" value="Flavin_Reduct"/>
    <property type="match status" value="1"/>
</dbReference>
<dbReference type="AlphaFoldDB" id="A0A7X3LUQ6"/>
<comment type="caution">
    <text evidence="4">The sequence shown here is derived from an EMBL/GenBank/DDBJ whole genome shotgun (WGS) entry which is preliminary data.</text>
</comment>
<evidence type="ECO:0000313" key="4">
    <source>
        <dbReference type="EMBL" id="MXN65480.1"/>
    </source>
</evidence>
<dbReference type="Proteomes" id="UP000433101">
    <property type="component" value="Unassembled WGS sequence"/>
</dbReference>
<dbReference type="PANTHER" id="PTHR30466:SF11">
    <property type="entry name" value="FLAVIN-DEPENDENT MONOOXYGENASE, REDUCTASE SUBUNIT HSAB"/>
    <property type="match status" value="1"/>
</dbReference>
<dbReference type="Gene3D" id="2.30.110.10">
    <property type="entry name" value="Electron Transport, Fmn-binding Protein, Chain A"/>
    <property type="match status" value="1"/>
</dbReference>
<gene>
    <name evidence="4" type="ORF">GR183_11260</name>
</gene>
<sequence>MMIDPHQFCEALGRFATGVTIVTALDGAGRPVGLTANSFNSVSLDPPMVLWSLATRSRNLGAFCDASHYAINILAADQRHLSDRFARPVEDRFADVEWEEGIGGVPLISGTTAVFECENDTRVPAGDHVVFLGKVVSFAHDEKEPLIFHAGRYTIPRAGLSG</sequence>
<protein>
    <submittedName>
        <fullName evidence="4">Flavin reductase</fullName>
    </submittedName>
</protein>
<keyword evidence="5" id="KW-1185">Reference proteome</keyword>
<evidence type="ECO:0000313" key="5">
    <source>
        <dbReference type="Proteomes" id="UP000433101"/>
    </source>
</evidence>
<reference evidence="4 5" key="1">
    <citation type="submission" date="2019-12" db="EMBL/GenBank/DDBJ databases">
        <authorList>
            <person name="Li M."/>
        </authorList>
    </citation>
    <scope>NUCLEOTIDE SEQUENCE [LARGE SCALE GENOMIC DNA]</scope>
    <source>
        <strain evidence="4 5">GBMRC 2046</strain>
    </source>
</reference>
<dbReference type="InterPro" id="IPR012349">
    <property type="entry name" value="Split_barrel_FMN-bd"/>
</dbReference>
<dbReference type="GO" id="GO:0010181">
    <property type="term" value="F:FMN binding"/>
    <property type="evidence" value="ECO:0007669"/>
    <property type="project" value="InterPro"/>
</dbReference>
<comment type="similarity">
    <text evidence="1">Belongs to the non-flavoprotein flavin reductase family.</text>
</comment>
<evidence type="ECO:0000256" key="1">
    <source>
        <dbReference type="ARBA" id="ARBA00008898"/>
    </source>
</evidence>
<accession>A0A7X3LUQ6</accession>
<dbReference type="PANTHER" id="PTHR30466">
    <property type="entry name" value="FLAVIN REDUCTASE"/>
    <property type="match status" value="1"/>
</dbReference>
<keyword evidence="2" id="KW-0560">Oxidoreductase</keyword>
<dbReference type="SMART" id="SM00903">
    <property type="entry name" value="Flavin_Reduct"/>
    <property type="match status" value="1"/>
</dbReference>
<dbReference type="SUPFAM" id="SSF50475">
    <property type="entry name" value="FMN-binding split barrel"/>
    <property type="match status" value="1"/>
</dbReference>
<organism evidence="4 5">
    <name type="scientific">Stappia sediminis</name>
    <dbReference type="NCBI Taxonomy" id="2692190"/>
    <lineage>
        <taxon>Bacteria</taxon>
        <taxon>Pseudomonadati</taxon>
        <taxon>Pseudomonadota</taxon>
        <taxon>Alphaproteobacteria</taxon>
        <taxon>Hyphomicrobiales</taxon>
        <taxon>Stappiaceae</taxon>
        <taxon>Stappia</taxon>
    </lineage>
</organism>
<name>A0A7X3LUQ6_9HYPH</name>
<proteinExistence type="inferred from homology"/>